<evidence type="ECO:0000313" key="1">
    <source>
        <dbReference type="EMBL" id="OAY66952.1"/>
    </source>
</evidence>
<evidence type="ECO:0000313" key="2">
    <source>
        <dbReference type="Proteomes" id="UP000092600"/>
    </source>
</evidence>
<protein>
    <submittedName>
        <fullName evidence="1">Uncharacterized protein</fullName>
    </submittedName>
</protein>
<reference evidence="1 2" key="1">
    <citation type="journal article" date="2016" name="DNA Res.">
        <title>The draft genome of MD-2 pineapple using hybrid error correction of long reads.</title>
        <authorList>
            <person name="Redwan R.M."/>
            <person name="Saidin A."/>
            <person name="Kumar S.V."/>
        </authorList>
    </citation>
    <scope>NUCLEOTIDE SEQUENCE [LARGE SCALE GENOMIC DNA]</scope>
    <source>
        <strain evidence="2">cv. MD2</strain>
        <tissue evidence="1">Leaf</tissue>
    </source>
</reference>
<organism evidence="1 2">
    <name type="scientific">Ananas comosus</name>
    <name type="common">Pineapple</name>
    <name type="synonym">Ananas ananas</name>
    <dbReference type="NCBI Taxonomy" id="4615"/>
    <lineage>
        <taxon>Eukaryota</taxon>
        <taxon>Viridiplantae</taxon>
        <taxon>Streptophyta</taxon>
        <taxon>Embryophyta</taxon>
        <taxon>Tracheophyta</taxon>
        <taxon>Spermatophyta</taxon>
        <taxon>Magnoliopsida</taxon>
        <taxon>Liliopsida</taxon>
        <taxon>Poales</taxon>
        <taxon>Bromeliaceae</taxon>
        <taxon>Bromelioideae</taxon>
        <taxon>Ananas</taxon>
    </lineage>
</organism>
<comment type="caution">
    <text evidence="1">The sequence shown here is derived from an EMBL/GenBank/DDBJ whole genome shotgun (WGS) entry which is preliminary data.</text>
</comment>
<dbReference type="AlphaFoldDB" id="A0A199UQ52"/>
<dbReference type="Proteomes" id="UP000092600">
    <property type="component" value="Unassembled WGS sequence"/>
</dbReference>
<name>A0A199UQ52_ANACO</name>
<gene>
    <name evidence="1" type="ORF">ACMD2_06453</name>
</gene>
<dbReference type="EMBL" id="LSRQ01005821">
    <property type="protein sequence ID" value="OAY66952.1"/>
    <property type="molecule type" value="Genomic_DNA"/>
</dbReference>
<sequence>MHFTISFLLYFNTIPVIII</sequence>
<accession>A0A199UQ52</accession>
<proteinExistence type="predicted"/>